<evidence type="ECO:0008006" key="4">
    <source>
        <dbReference type="Google" id="ProtNLM"/>
    </source>
</evidence>
<dbReference type="OrthoDB" id="1466970at2"/>
<dbReference type="RefSeq" id="WP_068824391.1">
    <property type="nucleotide sequence ID" value="NZ_CP014224.1"/>
</dbReference>
<proteinExistence type="predicted"/>
<evidence type="ECO:0000256" key="1">
    <source>
        <dbReference type="SAM" id="Phobius"/>
    </source>
</evidence>
<keyword evidence="1" id="KW-1133">Transmembrane helix</keyword>
<evidence type="ECO:0000313" key="2">
    <source>
        <dbReference type="EMBL" id="ANW95289.1"/>
    </source>
</evidence>
<sequence length="142" mass="16472">MFKELLSKIDAKLLRRFGYYFGGLALGVVAVTYINKQKGTTFNYGPTARVLSQIRLKDTLKISDKAKEVLKQYHLDSLDIQYVLHKGDWNRDKSHVHQKPCPDYWIDATIGKKINDKVIRNDFSFIIERCEYTATITDIKVN</sequence>
<feature type="transmembrane region" description="Helical" evidence="1">
    <location>
        <begin position="17"/>
        <end position="34"/>
    </location>
</feature>
<protein>
    <recommendedName>
        <fullName evidence="4">DUF4258 domain-containing protein</fullName>
    </recommendedName>
</protein>
<dbReference type="STRING" id="1790137.AXE80_02850"/>
<organism evidence="2 3">
    <name type="scientific">Wenyingzhuangia fucanilytica</name>
    <dbReference type="NCBI Taxonomy" id="1790137"/>
    <lineage>
        <taxon>Bacteria</taxon>
        <taxon>Pseudomonadati</taxon>
        <taxon>Bacteroidota</taxon>
        <taxon>Flavobacteriia</taxon>
        <taxon>Flavobacteriales</taxon>
        <taxon>Flavobacteriaceae</taxon>
        <taxon>Wenyingzhuangia</taxon>
    </lineage>
</organism>
<gene>
    <name evidence="2" type="ORF">AXE80_02850</name>
</gene>
<keyword evidence="1" id="KW-0472">Membrane</keyword>
<reference evidence="2 3" key="1">
    <citation type="submission" date="2016-02" db="EMBL/GenBank/DDBJ databases">
        <authorList>
            <person name="Wen L."/>
            <person name="He K."/>
            <person name="Yang H."/>
        </authorList>
    </citation>
    <scope>NUCLEOTIDE SEQUENCE [LARGE SCALE GENOMIC DNA]</scope>
    <source>
        <strain evidence="2 3">CZ1127</strain>
    </source>
</reference>
<dbReference type="Proteomes" id="UP000092967">
    <property type="component" value="Chromosome"/>
</dbReference>
<accession>A0A1B1Y3H9</accession>
<evidence type="ECO:0000313" key="3">
    <source>
        <dbReference type="Proteomes" id="UP000092967"/>
    </source>
</evidence>
<name>A0A1B1Y3H9_9FLAO</name>
<dbReference type="AlphaFoldDB" id="A0A1B1Y3H9"/>
<dbReference type="EMBL" id="CP014224">
    <property type="protein sequence ID" value="ANW95289.1"/>
    <property type="molecule type" value="Genomic_DNA"/>
</dbReference>
<keyword evidence="3" id="KW-1185">Reference proteome</keyword>
<keyword evidence="1" id="KW-0812">Transmembrane</keyword>
<dbReference type="KEGG" id="wfu:AXE80_02850"/>